<dbReference type="AlphaFoldDB" id="A0A916TZY8"/>
<keyword evidence="1" id="KW-0472">Membrane</keyword>
<keyword evidence="1" id="KW-1133">Transmembrane helix</keyword>
<accession>A0A916TZY8</accession>
<dbReference type="SUPFAM" id="SSF53474">
    <property type="entry name" value="alpha/beta-Hydrolases"/>
    <property type="match status" value="1"/>
</dbReference>
<dbReference type="Gene3D" id="3.40.50.1820">
    <property type="entry name" value="alpha/beta hydrolase"/>
    <property type="match status" value="1"/>
</dbReference>
<evidence type="ECO:0000256" key="1">
    <source>
        <dbReference type="SAM" id="Phobius"/>
    </source>
</evidence>
<keyword evidence="3" id="KW-0378">Hydrolase</keyword>
<keyword evidence="4" id="KW-1185">Reference proteome</keyword>
<dbReference type="InterPro" id="IPR029058">
    <property type="entry name" value="AB_hydrolase_fold"/>
</dbReference>
<comment type="caution">
    <text evidence="3">The sequence shown here is derived from an EMBL/GenBank/DDBJ whole genome shotgun (WGS) entry which is preliminary data.</text>
</comment>
<gene>
    <name evidence="3" type="ORF">GCM10010994_10820</name>
</gene>
<organism evidence="3 4">
    <name type="scientific">Chelatococcus reniformis</name>
    <dbReference type="NCBI Taxonomy" id="1494448"/>
    <lineage>
        <taxon>Bacteria</taxon>
        <taxon>Pseudomonadati</taxon>
        <taxon>Pseudomonadota</taxon>
        <taxon>Alphaproteobacteria</taxon>
        <taxon>Hyphomicrobiales</taxon>
        <taxon>Chelatococcaceae</taxon>
        <taxon>Chelatococcus</taxon>
    </lineage>
</organism>
<dbReference type="PANTHER" id="PTHR43433">
    <property type="entry name" value="HYDROLASE, ALPHA/BETA FOLD FAMILY PROTEIN"/>
    <property type="match status" value="1"/>
</dbReference>
<feature type="transmembrane region" description="Helical" evidence="1">
    <location>
        <begin position="6"/>
        <end position="26"/>
    </location>
</feature>
<dbReference type="RefSeq" id="WP_188608127.1">
    <property type="nucleotide sequence ID" value="NZ_BMGG01000002.1"/>
</dbReference>
<keyword evidence="1" id="KW-0812">Transmembrane</keyword>
<reference evidence="3" key="2">
    <citation type="submission" date="2020-09" db="EMBL/GenBank/DDBJ databases">
        <authorList>
            <person name="Sun Q."/>
            <person name="Zhou Y."/>
        </authorList>
    </citation>
    <scope>NUCLEOTIDE SEQUENCE</scope>
    <source>
        <strain evidence="3">CGMCC 1.12919</strain>
    </source>
</reference>
<dbReference type="PANTHER" id="PTHR43433:SF1">
    <property type="entry name" value="BLL5160 PROTEIN"/>
    <property type="match status" value="1"/>
</dbReference>
<sequence>MTSWLVGIVVAVAVIAGGLALFSWVIQRGVERVAPPLGRFLDIDGQRIHYLDVGSGPPILMIHGLGGQMGNFTYALAGRLADDFRLIIVDRPGSGYSTRPRDARCNVRAQAATMAGVAAALGLERPLVVGHSLGGAIALALAIDHPQTVGGLALIAPFTQPQDEAPPMFRALDVRSPLLRTLIAWTAAVPMGVLRAEQIADAVFAPERPPDDFARKGGGVLSLRPKSYWNSSADMVVAGDDLPTMLERYGSLAGPVGMLYGTGDNLLDHCVHALKAKEQIPGLALELVPGGHMLPVTQPDAAARMIRSVAAAMPAVVPARPASA</sequence>
<dbReference type="EMBL" id="BMGG01000002">
    <property type="protein sequence ID" value="GGC53645.1"/>
    <property type="molecule type" value="Genomic_DNA"/>
</dbReference>
<dbReference type="InterPro" id="IPR000073">
    <property type="entry name" value="AB_hydrolase_1"/>
</dbReference>
<dbReference type="Proteomes" id="UP000637002">
    <property type="component" value="Unassembled WGS sequence"/>
</dbReference>
<evidence type="ECO:0000259" key="2">
    <source>
        <dbReference type="Pfam" id="PF00561"/>
    </source>
</evidence>
<evidence type="ECO:0000313" key="3">
    <source>
        <dbReference type="EMBL" id="GGC53645.1"/>
    </source>
</evidence>
<dbReference type="InterPro" id="IPR050471">
    <property type="entry name" value="AB_hydrolase"/>
</dbReference>
<feature type="domain" description="AB hydrolase-1" evidence="2">
    <location>
        <begin position="57"/>
        <end position="295"/>
    </location>
</feature>
<dbReference type="Pfam" id="PF00561">
    <property type="entry name" value="Abhydrolase_1"/>
    <property type="match status" value="1"/>
</dbReference>
<reference evidence="3" key="1">
    <citation type="journal article" date="2014" name="Int. J. Syst. Evol. Microbiol.">
        <title>Complete genome sequence of Corynebacterium casei LMG S-19264T (=DSM 44701T), isolated from a smear-ripened cheese.</title>
        <authorList>
            <consortium name="US DOE Joint Genome Institute (JGI-PGF)"/>
            <person name="Walter F."/>
            <person name="Albersmeier A."/>
            <person name="Kalinowski J."/>
            <person name="Ruckert C."/>
        </authorList>
    </citation>
    <scope>NUCLEOTIDE SEQUENCE</scope>
    <source>
        <strain evidence="3">CGMCC 1.12919</strain>
    </source>
</reference>
<protein>
    <submittedName>
        <fullName evidence="3">Alpha/beta hydrolase</fullName>
    </submittedName>
</protein>
<dbReference type="PRINTS" id="PR00111">
    <property type="entry name" value="ABHYDROLASE"/>
</dbReference>
<proteinExistence type="predicted"/>
<evidence type="ECO:0000313" key="4">
    <source>
        <dbReference type="Proteomes" id="UP000637002"/>
    </source>
</evidence>
<dbReference type="GO" id="GO:0016787">
    <property type="term" value="F:hydrolase activity"/>
    <property type="evidence" value="ECO:0007669"/>
    <property type="project" value="UniProtKB-KW"/>
</dbReference>
<name>A0A916TZY8_9HYPH</name>